<dbReference type="Proteomes" id="UP000241085">
    <property type="component" value="Unassembled WGS sequence"/>
</dbReference>
<dbReference type="InterPro" id="IPR050266">
    <property type="entry name" value="AB_hydrolase_sf"/>
</dbReference>
<evidence type="ECO:0000313" key="4">
    <source>
        <dbReference type="Proteomes" id="UP000241085"/>
    </source>
</evidence>
<dbReference type="AlphaFoldDB" id="A0A2T4URJ9"/>
<dbReference type="Pfam" id="PF00561">
    <property type="entry name" value="Abhydrolase_1"/>
    <property type="match status" value="1"/>
</dbReference>
<keyword evidence="4" id="KW-1185">Reference proteome</keyword>
<evidence type="ECO:0000313" key="3">
    <source>
        <dbReference type="EMBL" id="PTL72160.1"/>
    </source>
</evidence>
<dbReference type="RefSeq" id="WP_107573924.1">
    <property type="nucleotide sequence ID" value="NZ_PZPL01000001.1"/>
</dbReference>
<feature type="compositionally biased region" description="Basic and acidic residues" evidence="1">
    <location>
        <begin position="1"/>
        <end position="18"/>
    </location>
</feature>
<evidence type="ECO:0000256" key="1">
    <source>
        <dbReference type="SAM" id="MobiDB-lite"/>
    </source>
</evidence>
<organism evidence="3 4">
    <name type="scientific">Rathayibacter caricis DSM 15933</name>
    <dbReference type="NCBI Taxonomy" id="1328867"/>
    <lineage>
        <taxon>Bacteria</taxon>
        <taxon>Bacillati</taxon>
        <taxon>Actinomycetota</taxon>
        <taxon>Actinomycetes</taxon>
        <taxon>Micrococcales</taxon>
        <taxon>Microbacteriaceae</taxon>
        <taxon>Rathayibacter</taxon>
    </lineage>
</organism>
<name>A0A2T4URJ9_9MICO</name>
<dbReference type="InterPro" id="IPR000073">
    <property type="entry name" value="AB_hydrolase_1"/>
</dbReference>
<dbReference type="GO" id="GO:0016787">
    <property type="term" value="F:hydrolase activity"/>
    <property type="evidence" value="ECO:0007669"/>
    <property type="project" value="UniProtKB-KW"/>
</dbReference>
<feature type="region of interest" description="Disordered" evidence="1">
    <location>
        <begin position="1"/>
        <end position="26"/>
    </location>
</feature>
<dbReference type="GO" id="GO:0016020">
    <property type="term" value="C:membrane"/>
    <property type="evidence" value="ECO:0007669"/>
    <property type="project" value="TreeGrafter"/>
</dbReference>
<comment type="caution">
    <text evidence="3">The sequence shown here is derived from an EMBL/GenBank/DDBJ whole genome shotgun (WGS) entry which is preliminary data.</text>
</comment>
<protein>
    <submittedName>
        <fullName evidence="3">Alpha/beta hydrolase</fullName>
    </submittedName>
</protein>
<sequence>MTEFRARDGALLHADEHGTAGSPPLVVLPGGPARHPDYLGTLEPISGCRRILVLHPRGVGGSAAAPVRSFAEQADDVEDLRQHLGVESVDVLAHATGCRTALVHAARHPERVSRLLLISPATGWLDLGRDDRHEIAARRIGASWLGDAIEAAVLMQEETDARRRIELYRRAAPLGWSTWDERAQAHERAATWFPDAFAGFFTSVDATALRQALTLLRCPVMIVGGEDDALVGVEPLAELGALFPSCSLAVIEGSGHYPWIEAPAEFALALRAFVSEAPSAPPTGRRRPSSRA</sequence>
<evidence type="ECO:0000259" key="2">
    <source>
        <dbReference type="Pfam" id="PF00561"/>
    </source>
</evidence>
<dbReference type="InterPro" id="IPR029058">
    <property type="entry name" value="AB_hydrolase_fold"/>
</dbReference>
<gene>
    <name evidence="3" type="ORF">C1I63_04425</name>
</gene>
<feature type="domain" description="AB hydrolase-1" evidence="2">
    <location>
        <begin position="23"/>
        <end position="263"/>
    </location>
</feature>
<dbReference type="SUPFAM" id="SSF53474">
    <property type="entry name" value="alpha/beta-Hydrolases"/>
    <property type="match status" value="1"/>
</dbReference>
<accession>A0A2T4URJ9</accession>
<dbReference type="Gene3D" id="3.40.50.1820">
    <property type="entry name" value="alpha/beta hydrolase"/>
    <property type="match status" value="1"/>
</dbReference>
<dbReference type="PANTHER" id="PTHR43798:SF33">
    <property type="entry name" value="HYDROLASE, PUTATIVE (AFU_ORTHOLOGUE AFUA_2G14860)-RELATED"/>
    <property type="match status" value="1"/>
</dbReference>
<reference evidence="3 4" key="1">
    <citation type="submission" date="2018-03" db="EMBL/GenBank/DDBJ databases">
        <title>Bacteriophage NCPPB3778 and a type I-E CRISPR drive the evolution of the US Biological Select Agent, Rathayibacter toxicus.</title>
        <authorList>
            <person name="Davis E.W.II."/>
            <person name="Tabima J.F."/>
            <person name="Weisberg A.J."/>
            <person name="Dantas Lopes L."/>
            <person name="Wiseman M.S."/>
            <person name="Wiseman M.S."/>
            <person name="Pupko T."/>
            <person name="Belcher M.S."/>
            <person name="Sechler A.J."/>
            <person name="Tancos M.A."/>
            <person name="Schroeder B.K."/>
            <person name="Murray T.D."/>
            <person name="Luster D.G."/>
            <person name="Schneider W.L."/>
            <person name="Rogers E."/>
            <person name="Andreote F.D."/>
            <person name="Grunwald N.J."/>
            <person name="Putnam M.L."/>
            <person name="Chang J.H."/>
        </authorList>
    </citation>
    <scope>NUCLEOTIDE SEQUENCE [LARGE SCALE GENOMIC DNA]</scope>
    <source>
        <strain evidence="3 4">DSM 15933</strain>
    </source>
</reference>
<dbReference type="PANTHER" id="PTHR43798">
    <property type="entry name" value="MONOACYLGLYCEROL LIPASE"/>
    <property type="match status" value="1"/>
</dbReference>
<dbReference type="EMBL" id="PZPL01000001">
    <property type="protein sequence ID" value="PTL72160.1"/>
    <property type="molecule type" value="Genomic_DNA"/>
</dbReference>
<proteinExistence type="predicted"/>
<keyword evidence="3" id="KW-0378">Hydrolase</keyword>